<dbReference type="InterPro" id="IPR018035">
    <property type="entry name" value="Flagellar_FliH/T3SS_HrpE"/>
</dbReference>
<organism evidence="9 10">
    <name type="scientific">Stenotrophomonas maltophilia</name>
    <name type="common">Pseudomonas maltophilia</name>
    <name type="synonym">Xanthomonas maltophilia</name>
    <dbReference type="NCBI Taxonomy" id="40324"/>
    <lineage>
        <taxon>Bacteria</taxon>
        <taxon>Pseudomonadati</taxon>
        <taxon>Pseudomonadota</taxon>
        <taxon>Gammaproteobacteria</taxon>
        <taxon>Lysobacterales</taxon>
        <taxon>Lysobacteraceae</taxon>
        <taxon>Stenotrophomonas</taxon>
        <taxon>Stenotrophomonas maltophilia group</taxon>
    </lineage>
</organism>
<evidence type="ECO:0000256" key="7">
    <source>
        <dbReference type="ARBA" id="ARBA00023225"/>
    </source>
</evidence>
<dbReference type="GO" id="GO:0005829">
    <property type="term" value="C:cytosol"/>
    <property type="evidence" value="ECO:0007669"/>
    <property type="project" value="TreeGrafter"/>
</dbReference>
<reference evidence="9" key="1">
    <citation type="submission" date="2020-11" db="EMBL/GenBank/DDBJ databases">
        <title>Enhanced detection system for hospital associated transmission using whole genome sequencing surveillance.</title>
        <authorList>
            <person name="Harrison L.H."/>
            <person name="Van Tyne D."/>
            <person name="Marsh J.W."/>
            <person name="Griffith M.P."/>
            <person name="Snyder D.J."/>
            <person name="Cooper V.S."/>
            <person name="Mustapha M."/>
        </authorList>
    </citation>
    <scope>NUCLEOTIDE SEQUENCE</scope>
    <source>
        <strain evidence="9">STEN00091</strain>
    </source>
</reference>
<accession>A0A6B8J281</accession>
<dbReference type="RefSeq" id="WP_154262685.1">
    <property type="nucleotide sequence ID" value="NZ_CP040438.1"/>
</dbReference>
<dbReference type="GO" id="GO:0044781">
    <property type="term" value="P:bacterial-type flagellum organization"/>
    <property type="evidence" value="ECO:0007669"/>
    <property type="project" value="UniProtKB-KW"/>
</dbReference>
<comment type="caution">
    <text evidence="9">The sequence shown here is derived from an EMBL/GenBank/DDBJ whole genome shotgun (WGS) entry which is preliminary data.</text>
</comment>
<dbReference type="Pfam" id="PF02108">
    <property type="entry name" value="FliH"/>
    <property type="match status" value="1"/>
</dbReference>
<dbReference type="EMBL" id="JADUNP010000011">
    <property type="protein sequence ID" value="MBH1652081.1"/>
    <property type="molecule type" value="Genomic_DNA"/>
</dbReference>
<keyword evidence="6" id="KW-0653">Protein transport</keyword>
<evidence type="ECO:0000256" key="5">
    <source>
        <dbReference type="ARBA" id="ARBA00022795"/>
    </source>
</evidence>
<keyword evidence="4" id="KW-0813">Transport</keyword>
<dbReference type="GO" id="GO:0015031">
    <property type="term" value="P:protein transport"/>
    <property type="evidence" value="ECO:0007669"/>
    <property type="project" value="UniProtKB-KW"/>
</dbReference>
<sequence>MIQRLPADEPRVVRLGTLFAPAEVMAPPVIDIDPEQERLQRLQEAREAGHAEGMRQADAQIRDAVAAAELACQQRHAQALAELQDERARLAQWSLQLPTQLAELERATLATAAQLAYAAMLRVLDTLPAEERIAQACRQALAEQKQRPLRLRLPPLDVPYAQALATAEIRIEADARLQPGQCRIESPLGIDDAGLDVRLDTLRTAFLQGLASAGAAQ</sequence>
<dbReference type="PANTHER" id="PTHR34982:SF1">
    <property type="entry name" value="FLAGELLAR ASSEMBLY PROTEIN FLIH"/>
    <property type="match status" value="1"/>
</dbReference>
<gene>
    <name evidence="9" type="ORF">I5U67_07865</name>
</gene>
<evidence type="ECO:0000313" key="9">
    <source>
        <dbReference type="EMBL" id="MBH1652081.1"/>
    </source>
</evidence>
<evidence type="ECO:0000256" key="1">
    <source>
        <dbReference type="ARBA" id="ARBA00003041"/>
    </source>
</evidence>
<evidence type="ECO:0000256" key="3">
    <source>
        <dbReference type="ARBA" id="ARBA00016507"/>
    </source>
</evidence>
<comment type="function">
    <text evidence="1">Needed for flagellar regrowth and assembly.</text>
</comment>
<evidence type="ECO:0000256" key="2">
    <source>
        <dbReference type="ARBA" id="ARBA00006602"/>
    </source>
</evidence>
<keyword evidence="5" id="KW-1005">Bacterial flagellum biogenesis</keyword>
<evidence type="ECO:0000256" key="6">
    <source>
        <dbReference type="ARBA" id="ARBA00022927"/>
    </source>
</evidence>
<keyword evidence="7" id="KW-1006">Bacterial flagellum protein export</keyword>
<evidence type="ECO:0000313" key="10">
    <source>
        <dbReference type="Proteomes" id="UP000625930"/>
    </source>
</evidence>
<name>A0A6B8J281_STEMA</name>
<dbReference type="AlphaFoldDB" id="A0A6B8J281"/>
<proteinExistence type="inferred from homology"/>
<evidence type="ECO:0000259" key="8">
    <source>
        <dbReference type="Pfam" id="PF02108"/>
    </source>
</evidence>
<dbReference type="InterPro" id="IPR051472">
    <property type="entry name" value="T3SS_Stator/FliH"/>
</dbReference>
<comment type="similarity">
    <text evidence="2">Belongs to the FliH family.</text>
</comment>
<dbReference type="PANTHER" id="PTHR34982">
    <property type="entry name" value="YOP PROTEINS TRANSLOCATION PROTEIN L"/>
    <property type="match status" value="1"/>
</dbReference>
<evidence type="ECO:0000256" key="4">
    <source>
        <dbReference type="ARBA" id="ARBA00022448"/>
    </source>
</evidence>
<protein>
    <recommendedName>
        <fullName evidence="3">Flagellar assembly protein FliH</fullName>
    </recommendedName>
</protein>
<dbReference type="Proteomes" id="UP000625930">
    <property type="component" value="Unassembled WGS sequence"/>
</dbReference>
<feature type="domain" description="Flagellar assembly protein FliH/Type III secretion system HrpE" evidence="8">
    <location>
        <begin position="85"/>
        <end position="201"/>
    </location>
</feature>